<accession>A0A9N9KWE4</accession>
<dbReference type="PANTHER" id="PTHR44843">
    <property type="entry name" value="METHYLTRANSFERASE"/>
    <property type="match status" value="1"/>
</dbReference>
<organism evidence="2 3">
    <name type="scientific">Hymenoscyphus fraxineus</name>
    <dbReference type="NCBI Taxonomy" id="746836"/>
    <lineage>
        <taxon>Eukaryota</taxon>
        <taxon>Fungi</taxon>
        <taxon>Dikarya</taxon>
        <taxon>Ascomycota</taxon>
        <taxon>Pezizomycotina</taxon>
        <taxon>Leotiomycetes</taxon>
        <taxon>Helotiales</taxon>
        <taxon>Helotiaceae</taxon>
        <taxon>Hymenoscyphus</taxon>
    </lineage>
</organism>
<protein>
    <recommendedName>
        <fullName evidence="1">Methyltransferase FkbM domain-containing protein</fullName>
    </recommendedName>
</protein>
<evidence type="ECO:0000259" key="1">
    <source>
        <dbReference type="Pfam" id="PF05050"/>
    </source>
</evidence>
<keyword evidence="3" id="KW-1185">Reference proteome</keyword>
<dbReference type="OrthoDB" id="10006218at2759"/>
<dbReference type="InterPro" id="IPR006342">
    <property type="entry name" value="FkbM_mtfrase"/>
</dbReference>
<dbReference type="EMBL" id="CAJVRL010000060">
    <property type="protein sequence ID" value="CAG8955091.1"/>
    <property type="molecule type" value="Genomic_DNA"/>
</dbReference>
<name>A0A9N9KWE4_9HELO</name>
<proteinExistence type="predicted"/>
<dbReference type="AlphaFoldDB" id="A0A9N9KWE4"/>
<dbReference type="PANTHER" id="PTHR44843:SF14">
    <property type="entry name" value="METHYLTRANSFERASE TYPE 11 DOMAIN-CONTAINING PROTEIN"/>
    <property type="match status" value="1"/>
</dbReference>
<dbReference type="SUPFAM" id="SSF53335">
    <property type="entry name" value="S-adenosyl-L-methionine-dependent methyltransferases"/>
    <property type="match status" value="1"/>
</dbReference>
<evidence type="ECO:0000313" key="2">
    <source>
        <dbReference type="EMBL" id="CAG8955091.1"/>
    </source>
</evidence>
<sequence>MAVVTRKFISILAFIATFIFLLSAATWHYKPDLKLPSLKNLGDNLGDDLGEIKEIKEIEEERGPKPRYIFVDLGANAADSLEAFLGVEGARFQYDFPRPEWATHREAEIFLFEANPVFNEALLDAKQRYSEQHIPVTIFPSTVADVRDGTRTFYLDLVNEANSFWGSSVFASHPDVQKSHSNGTELTAMNIARWLLMNTLPRDFVVVKMDIEGSEYELIPHFAEMGVWKVIDYLLVEWHTGLPDEATQKLGGDAARFLESKGVQLPQYNSPA</sequence>
<evidence type="ECO:0000313" key="3">
    <source>
        <dbReference type="Proteomes" id="UP000696280"/>
    </source>
</evidence>
<reference evidence="2" key="1">
    <citation type="submission" date="2021-07" db="EMBL/GenBank/DDBJ databases">
        <authorList>
            <person name="Durling M."/>
        </authorList>
    </citation>
    <scope>NUCLEOTIDE SEQUENCE</scope>
</reference>
<dbReference type="Gene3D" id="3.40.50.150">
    <property type="entry name" value="Vaccinia Virus protein VP39"/>
    <property type="match status" value="1"/>
</dbReference>
<dbReference type="Pfam" id="PF05050">
    <property type="entry name" value="Methyltransf_21"/>
    <property type="match status" value="1"/>
</dbReference>
<gene>
    <name evidence="2" type="ORF">HYFRA_00007106</name>
</gene>
<feature type="domain" description="Methyltransferase FkbM" evidence="1">
    <location>
        <begin position="105"/>
        <end position="262"/>
    </location>
</feature>
<dbReference type="InterPro" id="IPR029063">
    <property type="entry name" value="SAM-dependent_MTases_sf"/>
</dbReference>
<dbReference type="Proteomes" id="UP000696280">
    <property type="component" value="Unassembled WGS sequence"/>
</dbReference>
<comment type="caution">
    <text evidence="2">The sequence shown here is derived from an EMBL/GenBank/DDBJ whole genome shotgun (WGS) entry which is preliminary data.</text>
</comment>